<feature type="compositionally biased region" description="Polar residues" evidence="1">
    <location>
        <begin position="1021"/>
        <end position="1031"/>
    </location>
</feature>
<proteinExistence type="predicted"/>
<gene>
    <name evidence="2" type="ORF">PMZ80_009290</name>
</gene>
<dbReference type="RefSeq" id="XP_064726410.1">
    <property type="nucleotide sequence ID" value="XM_064877685.1"/>
</dbReference>
<dbReference type="Proteomes" id="UP001334248">
    <property type="component" value="Unassembled WGS sequence"/>
</dbReference>
<organism evidence="2 3">
    <name type="scientific">Knufia obscura</name>
    <dbReference type="NCBI Taxonomy" id="1635080"/>
    <lineage>
        <taxon>Eukaryota</taxon>
        <taxon>Fungi</taxon>
        <taxon>Dikarya</taxon>
        <taxon>Ascomycota</taxon>
        <taxon>Pezizomycotina</taxon>
        <taxon>Eurotiomycetes</taxon>
        <taxon>Chaetothyriomycetidae</taxon>
        <taxon>Chaetothyriales</taxon>
        <taxon>Trichomeriaceae</taxon>
        <taxon>Knufia</taxon>
    </lineage>
</organism>
<feature type="compositionally biased region" description="Acidic residues" evidence="1">
    <location>
        <begin position="632"/>
        <end position="644"/>
    </location>
</feature>
<feature type="compositionally biased region" description="Low complexity" evidence="1">
    <location>
        <begin position="568"/>
        <end position="587"/>
    </location>
</feature>
<feature type="compositionally biased region" description="Polar residues" evidence="1">
    <location>
        <begin position="291"/>
        <end position="306"/>
    </location>
</feature>
<name>A0ABR0RCG4_9EURO</name>
<keyword evidence="3" id="KW-1185">Reference proteome</keyword>
<comment type="caution">
    <text evidence="2">The sequence shown here is derived from an EMBL/GenBank/DDBJ whole genome shotgun (WGS) entry which is preliminary data.</text>
</comment>
<protein>
    <submittedName>
        <fullName evidence="2">Uncharacterized protein</fullName>
    </submittedName>
</protein>
<evidence type="ECO:0000256" key="1">
    <source>
        <dbReference type="SAM" id="MobiDB-lite"/>
    </source>
</evidence>
<feature type="compositionally biased region" description="Basic and acidic residues" evidence="1">
    <location>
        <begin position="1060"/>
        <end position="1069"/>
    </location>
</feature>
<feature type="compositionally biased region" description="Polar residues" evidence="1">
    <location>
        <begin position="388"/>
        <end position="412"/>
    </location>
</feature>
<feature type="region of interest" description="Disordered" evidence="1">
    <location>
        <begin position="951"/>
        <end position="1069"/>
    </location>
</feature>
<feature type="compositionally biased region" description="Basic residues" evidence="1">
    <location>
        <begin position="345"/>
        <end position="354"/>
    </location>
</feature>
<reference evidence="2 3" key="1">
    <citation type="journal article" date="2023" name="Res Sq">
        <title>Genomic and morphological characterization of Knufia obscura isolated from the Mars 2020 spacecraft assembly facility.</title>
        <authorList>
            <person name="Chander A.M."/>
            <person name="Teixeira M.M."/>
            <person name="Singh N.K."/>
            <person name="Williams M.P."/>
            <person name="Parker C.W."/>
            <person name="Leo P."/>
            <person name="Stajich J.E."/>
            <person name="Torok T."/>
            <person name="Tighe S."/>
            <person name="Mason C.E."/>
            <person name="Venkateswaran K."/>
        </authorList>
    </citation>
    <scope>NUCLEOTIDE SEQUENCE [LARGE SCALE GENOMIC DNA]</scope>
    <source>
        <strain evidence="2 3">CCFEE 5817</strain>
    </source>
</reference>
<feature type="compositionally biased region" description="Low complexity" evidence="1">
    <location>
        <begin position="207"/>
        <end position="221"/>
    </location>
</feature>
<feature type="compositionally biased region" description="Polar residues" evidence="1">
    <location>
        <begin position="433"/>
        <end position="460"/>
    </location>
</feature>
<feature type="region of interest" description="Disordered" evidence="1">
    <location>
        <begin position="550"/>
        <end position="739"/>
    </location>
</feature>
<evidence type="ECO:0000313" key="3">
    <source>
        <dbReference type="Proteomes" id="UP001334248"/>
    </source>
</evidence>
<sequence length="1069" mass="119972">MDRRSASGEGILPWPECLGTFDEESCRFFLRELGQKVVQFYPFSLGMEEVFTQIVDKYGFREAPDAISVLQELLEDDSTAAGDGDDGDIWRSWRHSWRHRNDNPHNPYIPRVRGQTLLPPTSTRIRLLKATNFVTLQQAHTTSRTTSMLRSPRSSFSSQLIHSNNLDAVHEVPEPKLSSGSTSVEEYHKVLLSQTPSRGDNGKVHAHSPQASSGSSQPSEENVLLPSRRHNSRSNALGSPRRSMPAPVRRQGFPFDLLSPRRRTATDSQSQYSHSAILEEGQNGSDEVPSASASKSREPTTQATEPHTSEANEKTPLSLRFGRIQENRFSLPSDLGSTDVEATPSKKRAVHRQARMIDGALFHGKTKKGNHIQSEDHDTSSPVKAGPENSSNRSSWQSTQQSPRASWLQNVLTRFRGKHDRKSKQPKLRKQHSTLASCMSDNSHITRSSMPTQQQSNARLPEMRQTTPLRGLGFNGAYDEYSNKPLPLSPADQSGRPSIQSETQRMFFGRNKDTASNTTSPLVFGSSASFASSGITQIKEKDELRSLVSATMSGPQELSPKEKGWKYRFSSSTSRSDPPSPTSFTTFAKKNPYRDSIELPTPGTTAPEPLTYHKNGISSTVWPFRGPLDENTGQEEEESIDENEDFRPVRTPSHHASRRNPEGAEQDDDRRGRRPATPTSPSKQRFGLRGSPAKTPLPRSRSPVKKLIGMVKSMSTNQIPDRPSPPKTSTPISTNKRRWKEVSHKIRHGFLTADLEQLEQEDMMEQYATSATDGANDDVHIITPPASRQRTVFPVSIKSSGQSKLWSELEYMLIETCNSFLKEELEAGRLSRDSIIRTKRQWQARNRPQVIEFYYDQAAQYDLIIANLRTVQLYSDYAQDAIMMNSVLHQWKILIRELSVKTLCMPDSIVRRWLHDGRRVLELLGASQITLSHLDRLSSLCLAVIGSAEKERAKGRTRANTTDTHRSHRRSASDGSQNTLFLHEQNLVRGQETQPPPLPTPTSMTSASRKVTPQERRVAQAHTQTQTGRNNNEAKHFVFSHGHRHPVSPGHGHSRSLGQNEDRGRFVFD</sequence>
<accession>A0ABR0RCG4</accession>
<dbReference type="EMBL" id="JAVHJV010000013">
    <property type="protein sequence ID" value="KAK5938320.1"/>
    <property type="molecule type" value="Genomic_DNA"/>
</dbReference>
<feature type="region of interest" description="Disordered" evidence="1">
    <location>
        <begin position="194"/>
        <end position="460"/>
    </location>
</feature>
<dbReference type="GeneID" id="90002739"/>
<feature type="compositionally biased region" description="Basic residues" evidence="1">
    <location>
        <begin position="415"/>
        <end position="432"/>
    </location>
</feature>
<evidence type="ECO:0000313" key="2">
    <source>
        <dbReference type="EMBL" id="KAK5938320.1"/>
    </source>
</evidence>